<evidence type="ECO:0000256" key="2">
    <source>
        <dbReference type="ARBA" id="ARBA00022603"/>
    </source>
</evidence>
<comment type="similarity">
    <text evidence="6">Belongs to the class I-like SAM-binding methyltransferase superfamily. MenG/UbiE family.</text>
</comment>
<evidence type="ECO:0000313" key="9">
    <source>
        <dbReference type="Proteomes" id="UP000064243"/>
    </source>
</evidence>
<dbReference type="PROSITE" id="PS01184">
    <property type="entry name" value="UBIE_2"/>
    <property type="match status" value="1"/>
</dbReference>
<organism evidence="8 9">
    <name type="scientific">Thiobacillus denitrificans</name>
    <dbReference type="NCBI Taxonomy" id="36861"/>
    <lineage>
        <taxon>Bacteria</taxon>
        <taxon>Pseudomonadati</taxon>
        <taxon>Pseudomonadota</taxon>
        <taxon>Betaproteobacteria</taxon>
        <taxon>Nitrosomonadales</taxon>
        <taxon>Thiobacillaceae</taxon>
        <taxon>Thiobacillus</taxon>
    </lineage>
</organism>
<dbReference type="Gene3D" id="3.40.50.150">
    <property type="entry name" value="Vaccinia Virus protein VP39"/>
    <property type="match status" value="1"/>
</dbReference>
<dbReference type="InterPro" id="IPR004033">
    <property type="entry name" value="UbiE/COQ5_MeTrFase"/>
</dbReference>
<dbReference type="SUPFAM" id="SSF53335">
    <property type="entry name" value="S-adenosyl-L-methionine-dependent methyltransferases"/>
    <property type="match status" value="1"/>
</dbReference>
<dbReference type="RefSeq" id="WP_059752223.1">
    <property type="nucleotide sequence ID" value="NZ_LDUG01000016.1"/>
</dbReference>
<dbReference type="UniPathway" id="UPA00079">
    <property type="reaction ID" value="UER00169"/>
</dbReference>
<comment type="pathway">
    <text evidence="6">Cofactor biosynthesis; ubiquinone biosynthesis.</text>
</comment>
<dbReference type="GO" id="GO:0032259">
    <property type="term" value="P:methylation"/>
    <property type="evidence" value="ECO:0007669"/>
    <property type="project" value="UniProtKB-KW"/>
</dbReference>
<evidence type="ECO:0000256" key="1">
    <source>
        <dbReference type="ARBA" id="ARBA00022428"/>
    </source>
</evidence>
<dbReference type="AlphaFoldDB" id="A0A106BS06"/>
<gene>
    <name evidence="6" type="primary">ubiE</name>
    <name evidence="8" type="ORF">ABW22_04160</name>
</gene>
<keyword evidence="3 6" id="KW-0808">Transferase</keyword>
<dbReference type="EC" id="2.1.1.163" evidence="6"/>
<feature type="region of interest" description="Disordered" evidence="7">
    <location>
        <begin position="1"/>
        <end position="20"/>
    </location>
</feature>
<dbReference type="InterPro" id="IPR029063">
    <property type="entry name" value="SAM-dependent_MTases_sf"/>
</dbReference>
<accession>A0A106BS06</accession>
<feature type="binding site" evidence="6">
    <location>
        <position position="103"/>
    </location>
    <ligand>
        <name>S-adenosyl-L-methionine</name>
        <dbReference type="ChEBI" id="CHEBI:59789"/>
    </ligand>
</feature>
<proteinExistence type="inferred from homology"/>
<dbReference type="PANTHER" id="PTHR43591:SF24">
    <property type="entry name" value="2-METHOXY-6-POLYPRENYL-1,4-BENZOQUINOL METHYLASE, MITOCHONDRIAL"/>
    <property type="match status" value="1"/>
</dbReference>
<evidence type="ECO:0000313" key="8">
    <source>
        <dbReference type="EMBL" id="KVW97303.1"/>
    </source>
</evidence>
<keyword evidence="1 6" id="KW-0474">Menaquinone biosynthesis</keyword>
<name>A0A106BS06_THIDE</name>
<dbReference type="PATRIC" id="fig|36861.3.peg.284"/>
<dbReference type="InterPro" id="IPR023576">
    <property type="entry name" value="UbiE/COQ5_MeTrFase_CS"/>
</dbReference>
<dbReference type="UniPathway" id="UPA00232"/>
<comment type="caution">
    <text evidence="8">The sequence shown here is derived from an EMBL/GenBank/DDBJ whole genome shotgun (WGS) entry which is preliminary data.</text>
</comment>
<dbReference type="GO" id="GO:0009060">
    <property type="term" value="P:aerobic respiration"/>
    <property type="evidence" value="ECO:0007669"/>
    <property type="project" value="UniProtKB-UniRule"/>
</dbReference>
<keyword evidence="5 6" id="KW-0949">S-adenosyl-L-methionine</keyword>
<dbReference type="Proteomes" id="UP000064243">
    <property type="component" value="Unassembled WGS sequence"/>
</dbReference>
<keyword evidence="2 6" id="KW-0489">Methyltransferase</keyword>
<dbReference type="GO" id="GO:0009234">
    <property type="term" value="P:menaquinone biosynthetic process"/>
    <property type="evidence" value="ECO:0007669"/>
    <property type="project" value="UniProtKB-UniRule"/>
</dbReference>
<protein>
    <recommendedName>
        <fullName evidence="6">Ubiquinone/menaquinone biosynthesis C-methyltransferase UbiE</fullName>
        <ecNumber evidence="6">2.1.1.163</ecNumber>
        <ecNumber evidence="6">2.1.1.201</ecNumber>
    </recommendedName>
    <alternativeName>
        <fullName evidence="6">2-methoxy-6-polyprenyl-1,4-benzoquinol methylase</fullName>
    </alternativeName>
    <alternativeName>
        <fullName evidence="6">Demethylmenaquinone methyltransferase</fullName>
    </alternativeName>
</protein>
<dbReference type="Pfam" id="PF01209">
    <property type="entry name" value="Ubie_methyltran"/>
    <property type="match status" value="1"/>
</dbReference>
<keyword evidence="4 6" id="KW-0831">Ubiquinone biosynthesis</keyword>
<evidence type="ECO:0000256" key="3">
    <source>
        <dbReference type="ARBA" id="ARBA00022679"/>
    </source>
</evidence>
<dbReference type="PROSITE" id="PS51608">
    <property type="entry name" value="SAM_MT_UBIE"/>
    <property type="match status" value="1"/>
</dbReference>
<sequence length="257" mass="27684">MKNAPDSSAHAVHAPHPPLTGYYATEQERRGYVGKLFDRTASDYDRIDRLLALGSGPWYRNQALQRGGLKPGMRIVDIGVGTGLVAREAVKLVGDPALVVGVDPSAGMMACANLPGVQLIEGRAEAIPFPDASFDFLSMGYALRHIGDLSAAFSEFHRVLKPGGRLCLLEITKPERALSQALLKVYMRGVVPVLARLIGSSAESAKLWRYYWDTIEACVPPSGVIDTLEAAGFAGVNRHIESRALSILGEYQAVKPG</sequence>
<reference evidence="8 9" key="1">
    <citation type="journal article" date="2015" name="Appl. Environ. Microbiol.">
        <title>Aerobic and Anaerobic Thiosulfate Oxidation by a Cold-Adapted, Subglacial Chemoautotroph.</title>
        <authorList>
            <person name="Harrold Z.R."/>
            <person name="Skidmore M.L."/>
            <person name="Hamilton T.L."/>
            <person name="Desch L."/>
            <person name="Amada K."/>
            <person name="van Gelder W."/>
            <person name="Glover K."/>
            <person name="Roden E.E."/>
            <person name="Boyd E.S."/>
        </authorList>
    </citation>
    <scope>NUCLEOTIDE SEQUENCE [LARGE SCALE GENOMIC DNA]</scope>
    <source>
        <strain evidence="8 9">RG</strain>
    </source>
</reference>
<dbReference type="OrthoDB" id="529208at2"/>
<evidence type="ECO:0000256" key="4">
    <source>
        <dbReference type="ARBA" id="ARBA00022688"/>
    </source>
</evidence>
<comment type="caution">
    <text evidence="6">Lacks conserved residue(s) required for the propagation of feature annotation.</text>
</comment>
<dbReference type="EMBL" id="LDUG01000016">
    <property type="protein sequence ID" value="KVW97303.1"/>
    <property type="molecule type" value="Genomic_DNA"/>
</dbReference>
<comment type="pathway">
    <text evidence="6">Quinol/quinone metabolism; menaquinone biosynthesis; menaquinol from 1,4-dihydroxy-2-naphthoate: step 2/2.</text>
</comment>
<feature type="binding site" evidence="6">
    <location>
        <position position="82"/>
    </location>
    <ligand>
        <name>S-adenosyl-L-methionine</name>
        <dbReference type="ChEBI" id="CHEBI:59789"/>
    </ligand>
</feature>
<dbReference type="PANTHER" id="PTHR43591">
    <property type="entry name" value="METHYLTRANSFERASE"/>
    <property type="match status" value="1"/>
</dbReference>
<comment type="catalytic activity">
    <reaction evidence="6">
        <text>a 2-demethylmenaquinol + S-adenosyl-L-methionine = a menaquinol + S-adenosyl-L-homocysteine + H(+)</text>
        <dbReference type="Rhea" id="RHEA:42640"/>
        <dbReference type="Rhea" id="RHEA-COMP:9539"/>
        <dbReference type="Rhea" id="RHEA-COMP:9563"/>
        <dbReference type="ChEBI" id="CHEBI:15378"/>
        <dbReference type="ChEBI" id="CHEBI:18151"/>
        <dbReference type="ChEBI" id="CHEBI:55437"/>
        <dbReference type="ChEBI" id="CHEBI:57856"/>
        <dbReference type="ChEBI" id="CHEBI:59789"/>
        <dbReference type="EC" id="2.1.1.163"/>
    </reaction>
</comment>
<evidence type="ECO:0000256" key="7">
    <source>
        <dbReference type="SAM" id="MobiDB-lite"/>
    </source>
</evidence>
<evidence type="ECO:0000256" key="5">
    <source>
        <dbReference type="ARBA" id="ARBA00022691"/>
    </source>
</evidence>
<dbReference type="GO" id="GO:0043770">
    <property type="term" value="F:demethylmenaquinone methyltransferase activity"/>
    <property type="evidence" value="ECO:0007669"/>
    <property type="project" value="UniProtKB-UniRule"/>
</dbReference>
<dbReference type="EC" id="2.1.1.201" evidence="6"/>
<comment type="function">
    <text evidence="6">Methyltransferase required for the conversion of demethylmenaquinol (DMKH2) to menaquinol (MKH2) and the conversion of 2-polyprenyl-6-methoxy-1,4-benzoquinol (DDMQH2) to 2-polyprenyl-3-methyl-6-methoxy-1,4-benzoquinol (DMQH2).</text>
</comment>
<keyword evidence="9" id="KW-1185">Reference proteome</keyword>
<comment type="catalytic activity">
    <reaction evidence="6">
        <text>a 2-methoxy-6-(all-trans-polyprenyl)benzene-1,4-diol + S-adenosyl-L-methionine = a 5-methoxy-2-methyl-3-(all-trans-polyprenyl)benzene-1,4-diol + S-adenosyl-L-homocysteine + H(+)</text>
        <dbReference type="Rhea" id="RHEA:28286"/>
        <dbReference type="Rhea" id="RHEA-COMP:10858"/>
        <dbReference type="Rhea" id="RHEA-COMP:10859"/>
        <dbReference type="ChEBI" id="CHEBI:15378"/>
        <dbReference type="ChEBI" id="CHEBI:57856"/>
        <dbReference type="ChEBI" id="CHEBI:59789"/>
        <dbReference type="ChEBI" id="CHEBI:84166"/>
        <dbReference type="ChEBI" id="CHEBI:84167"/>
        <dbReference type="EC" id="2.1.1.201"/>
    </reaction>
</comment>
<evidence type="ECO:0000256" key="6">
    <source>
        <dbReference type="HAMAP-Rule" id="MF_01813"/>
    </source>
</evidence>
<dbReference type="CDD" id="cd02440">
    <property type="entry name" value="AdoMet_MTases"/>
    <property type="match status" value="1"/>
</dbReference>
<dbReference type="GO" id="GO:0008425">
    <property type="term" value="F:2-methoxy-6-polyprenyl-1,4-benzoquinol methyltransferase activity"/>
    <property type="evidence" value="ECO:0007669"/>
    <property type="project" value="UniProtKB-UniRule"/>
</dbReference>
<dbReference type="HAMAP" id="MF_01813">
    <property type="entry name" value="MenG_UbiE_methyltr"/>
    <property type="match status" value="1"/>
</dbReference>